<sequence length="112" mass="12610">RSRRSPPARARCARSAPPTRSPPRASAARVARASTVARRPRDRPPASFASSREHARARTRETSSCARAVRRPRLGCCARVRRTLPIFYVPDPPYGGSIRRRRRRARATPTRV</sequence>
<feature type="compositionally biased region" description="Low complexity" evidence="1">
    <location>
        <begin position="7"/>
        <end position="37"/>
    </location>
</feature>
<accession>A0A1Y5ILQ2</accession>
<dbReference type="EMBL" id="KZ155776">
    <property type="protein sequence ID" value="OUS48012.1"/>
    <property type="molecule type" value="Genomic_DNA"/>
</dbReference>
<feature type="non-terminal residue" evidence="2">
    <location>
        <position position="1"/>
    </location>
</feature>
<name>A0A1Y5ILQ2_OSTTA</name>
<dbReference type="AlphaFoldDB" id="A0A1Y5ILQ2"/>
<dbReference type="Proteomes" id="UP000195557">
    <property type="component" value="Unassembled WGS sequence"/>
</dbReference>
<proteinExistence type="predicted"/>
<gene>
    <name evidence="2" type="ORF">BE221DRAFT_70340</name>
</gene>
<reference evidence="2" key="1">
    <citation type="submission" date="2017-04" db="EMBL/GenBank/DDBJ databases">
        <title>Population genomics of picophytoplankton unveils novel chromosome hypervariability.</title>
        <authorList>
            <consortium name="DOE Joint Genome Institute"/>
            <person name="Blanc-Mathieu R."/>
            <person name="Krasovec M."/>
            <person name="Hebrard M."/>
            <person name="Yau S."/>
            <person name="Desgranges E."/>
            <person name="Martin J."/>
            <person name="Schackwitz W."/>
            <person name="Kuo A."/>
            <person name="Salin G."/>
            <person name="Donnadieu C."/>
            <person name="Desdevises Y."/>
            <person name="Sanchez-Ferandin S."/>
            <person name="Moreau H."/>
            <person name="Rivals E."/>
            <person name="Grigoriev I.V."/>
            <person name="Grimsley N."/>
            <person name="Eyre-Walker A."/>
            <person name="Piganeau G."/>
        </authorList>
    </citation>
    <scope>NUCLEOTIDE SEQUENCE [LARGE SCALE GENOMIC DNA]</scope>
    <source>
        <strain evidence="2">RCC 1115</strain>
    </source>
</reference>
<evidence type="ECO:0000256" key="1">
    <source>
        <dbReference type="SAM" id="MobiDB-lite"/>
    </source>
</evidence>
<evidence type="ECO:0000313" key="2">
    <source>
        <dbReference type="EMBL" id="OUS48012.1"/>
    </source>
</evidence>
<feature type="region of interest" description="Disordered" evidence="1">
    <location>
        <begin position="1"/>
        <end position="66"/>
    </location>
</feature>
<organism evidence="2">
    <name type="scientific">Ostreococcus tauri</name>
    <name type="common">Marine green alga</name>
    <dbReference type="NCBI Taxonomy" id="70448"/>
    <lineage>
        <taxon>Eukaryota</taxon>
        <taxon>Viridiplantae</taxon>
        <taxon>Chlorophyta</taxon>
        <taxon>Mamiellophyceae</taxon>
        <taxon>Mamiellales</taxon>
        <taxon>Bathycoccaceae</taxon>
        <taxon>Ostreococcus</taxon>
    </lineage>
</organism>
<protein>
    <submittedName>
        <fullName evidence="2">Uncharacterized protein</fullName>
    </submittedName>
</protein>
<feature type="region of interest" description="Disordered" evidence="1">
    <location>
        <begin position="89"/>
        <end position="112"/>
    </location>
</feature>
<feature type="compositionally biased region" description="Basic and acidic residues" evidence="1">
    <location>
        <begin position="51"/>
        <end position="61"/>
    </location>
</feature>